<evidence type="ECO:0000313" key="2">
    <source>
        <dbReference type="Proteomes" id="UP000824132"/>
    </source>
</evidence>
<accession>A0A9D2IE64</accession>
<gene>
    <name evidence="1" type="ORF">H9727_07020</name>
</gene>
<reference evidence="1" key="2">
    <citation type="submission" date="2021-04" db="EMBL/GenBank/DDBJ databases">
        <authorList>
            <person name="Gilroy R."/>
        </authorList>
    </citation>
    <scope>NUCLEOTIDE SEQUENCE</scope>
    <source>
        <strain evidence="1">CHK187-5294</strain>
    </source>
</reference>
<sequence length="159" mass="17549">MRRKRQALSVKECEEILQNGTSGVLAVSGDEGYPYAVPLSYVYAGGKIYFHGARNGHKTDALRRSDKASFCVIAEDRVVPEEFTTYFKSVIAFGRVRELPEGEARAAAVLLAGKYCPRQGKEAAEREISGEFSALCMLEMTVEHLTGKQAIELARAKKE</sequence>
<dbReference type="Pfam" id="PF12900">
    <property type="entry name" value="Pyridox_ox_2"/>
    <property type="match status" value="1"/>
</dbReference>
<evidence type="ECO:0000313" key="1">
    <source>
        <dbReference type="EMBL" id="HIZ04021.1"/>
    </source>
</evidence>
<dbReference type="AlphaFoldDB" id="A0A9D2IE64"/>
<dbReference type="InterPro" id="IPR024747">
    <property type="entry name" value="Pyridox_Oxase-rel"/>
</dbReference>
<reference evidence="1" key="1">
    <citation type="journal article" date="2021" name="PeerJ">
        <title>Extensive microbial diversity within the chicken gut microbiome revealed by metagenomics and culture.</title>
        <authorList>
            <person name="Gilroy R."/>
            <person name="Ravi A."/>
            <person name="Getino M."/>
            <person name="Pursley I."/>
            <person name="Horton D.L."/>
            <person name="Alikhan N.F."/>
            <person name="Baker D."/>
            <person name="Gharbi K."/>
            <person name="Hall N."/>
            <person name="Watson M."/>
            <person name="Adriaenssens E.M."/>
            <person name="Foster-Nyarko E."/>
            <person name="Jarju S."/>
            <person name="Secka A."/>
            <person name="Antonio M."/>
            <person name="Oren A."/>
            <person name="Chaudhuri R.R."/>
            <person name="La Ragione R."/>
            <person name="Hildebrand F."/>
            <person name="Pallen M.J."/>
        </authorList>
    </citation>
    <scope>NUCLEOTIDE SEQUENCE</scope>
    <source>
        <strain evidence="1">CHK187-5294</strain>
    </source>
</reference>
<dbReference type="PANTHER" id="PTHR34071:SF2">
    <property type="entry name" value="FLAVIN-NUCLEOTIDE-BINDING PROTEIN"/>
    <property type="match status" value="1"/>
</dbReference>
<dbReference type="EMBL" id="DXCL01000042">
    <property type="protein sequence ID" value="HIZ04021.1"/>
    <property type="molecule type" value="Genomic_DNA"/>
</dbReference>
<name>A0A9D2IE64_9FIRM</name>
<dbReference type="PANTHER" id="PTHR34071">
    <property type="entry name" value="5-NITROIMIDAZOLE ANTIBIOTICS RESISTANCE PROTEIN, NIMA-FAMILY-RELATED PROTEIN-RELATED"/>
    <property type="match status" value="1"/>
</dbReference>
<dbReference type="SUPFAM" id="SSF50475">
    <property type="entry name" value="FMN-binding split barrel"/>
    <property type="match status" value="1"/>
</dbReference>
<dbReference type="Gene3D" id="2.30.110.10">
    <property type="entry name" value="Electron Transport, Fmn-binding Protein, Chain A"/>
    <property type="match status" value="1"/>
</dbReference>
<protein>
    <submittedName>
        <fullName evidence="1">Pyridoxamine 5'-phosphate oxidase family protein</fullName>
    </submittedName>
</protein>
<comment type="caution">
    <text evidence="1">The sequence shown here is derived from an EMBL/GenBank/DDBJ whole genome shotgun (WGS) entry which is preliminary data.</text>
</comment>
<dbReference type="Proteomes" id="UP000824132">
    <property type="component" value="Unassembled WGS sequence"/>
</dbReference>
<organism evidence="1 2">
    <name type="scientific">Candidatus Borkfalkia avistercoris</name>
    <dbReference type="NCBI Taxonomy" id="2838504"/>
    <lineage>
        <taxon>Bacteria</taxon>
        <taxon>Bacillati</taxon>
        <taxon>Bacillota</taxon>
        <taxon>Clostridia</taxon>
        <taxon>Christensenellales</taxon>
        <taxon>Christensenellaceae</taxon>
        <taxon>Candidatus Borkfalkia</taxon>
    </lineage>
</organism>
<dbReference type="InterPro" id="IPR012349">
    <property type="entry name" value="Split_barrel_FMN-bd"/>
</dbReference>
<proteinExistence type="predicted"/>